<evidence type="ECO:0000256" key="12">
    <source>
        <dbReference type="PIRSR" id="PIRSR603739-50"/>
    </source>
</evidence>
<evidence type="ECO:0000256" key="9">
    <source>
        <dbReference type="ARBA" id="ARBA00023014"/>
    </source>
</evidence>
<keyword evidence="6 11" id="KW-0479">Metal-binding</keyword>
<dbReference type="PROSITE" id="PS51918">
    <property type="entry name" value="RADICAL_SAM"/>
    <property type="match status" value="1"/>
</dbReference>
<evidence type="ECO:0000256" key="5">
    <source>
        <dbReference type="ARBA" id="ARBA00022691"/>
    </source>
</evidence>
<evidence type="ECO:0000256" key="8">
    <source>
        <dbReference type="ARBA" id="ARBA00023004"/>
    </source>
</evidence>
<dbReference type="PIRSF" id="PIRSF004911">
    <property type="entry name" value="DUF160"/>
    <property type="match status" value="1"/>
</dbReference>
<dbReference type="InterPro" id="IPR022447">
    <property type="entry name" value="Lys_aminomutase-rel"/>
</dbReference>
<keyword evidence="15" id="KW-1185">Reference proteome</keyword>
<keyword evidence="5" id="KW-0949">S-adenosyl-L-methionine</keyword>
<comment type="caution">
    <text evidence="14">The sequence shown here is derived from an EMBL/GenBank/DDBJ whole genome shotgun (WGS) entry which is preliminary data.</text>
</comment>
<feature type="binding site" evidence="11">
    <location>
        <position position="103"/>
    </location>
    <ligand>
        <name>[4Fe-4S] cluster</name>
        <dbReference type="ChEBI" id="CHEBI:49883"/>
        <note>4Fe-4S-S-AdoMet</note>
    </ligand>
</feature>
<dbReference type="GO" id="GO:0051539">
    <property type="term" value="F:4 iron, 4 sulfur cluster binding"/>
    <property type="evidence" value="ECO:0007669"/>
    <property type="project" value="UniProtKB-KW"/>
</dbReference>
<gene>
    <name evidence="14" type="ORF">RSO01_59990</name>
</gene>
<feature type="domain" description="Radical SAM core" evidence="13">
    <location>
        <begin position="85"/>
        <end position="297"/>
    </location>
</feature>
<dbReference type="InterPro" id="IPR013785">
    <property type="entry name" value="Aldolase_TIM"/>
</dbReference>
<protein>
    <submittedName>
        <fullName evidence="14">Lysine 2,3-aminomutase</fullName>
    </submittedName>
</protein>
<dbReference type="GO" id="GO:0016853">
    <property type="term" value="F:isomerase activity"/>
    <property type="evidence" value="ECO:0007669"/>
    <property type="project" value="UniProtKB-KW"/>
</dbReference>
<evidence type="ECO:0000313" key="15">
    <source>
        <dbReference type="Proteomes" id="UP000321058"/>
    </source>
</evidence>
<dbReference type="Gene3D" id="3.20.20.70">
    <property type="entry name" value="Aldolase class I"/>
    <property type="match status" value="1"/>
</dbReference>
<keyword evidence="10" id="KW-0413">Isomerase</keyword>
<comment type="cofactor">
    <cofactor evidence="2">
        <name>[4Fe-4S] cluster</name>
        <dbReference type="ChEBI" id="CHEBI:49883"/>
    </cofactor>
</comment>
<evidence type="ECO:0000256" key="2">
    <source>
        <dbReference type="ARBA" id="ARBA00001966"/>
    </source>
</evidence>
<dbReference type="SUPFAM" id="SSF102114">
    <property type="entry name" value="Radical SAM enzymes"/>
    <property type="match status" value="1"/>
</dbReference>
<name>A0A512NIQ5_9HYPH</name>
<dbReference type="InterPro" id="IPR007197">
    <property type="entry name" value="rSAM"/>
</dbReference>
<reference evidence="14 15" key="1">
    <citation type="submission" date="2019-07" db="EMBL/GenBank/DDBJ databases">
        <title>Whole genome shotgun sequence of Reyranella soli NBRC 108950.</title>
        <authorList>
            <person name="Hosoyama A."/>
            <person name="Uohara A."/>
            <person name="Ohji S."/>
            <person name="Ichikawa N."/>
        </authorList>
    </citation>
    <scope>NUCLEOTIDE SEQUENCE [LARGE SCALE GENOMIC DNA]</scope>
    <source>
        <strain evidence="14 15">NBRC 108950</strain>
    </source>
</reference>
<accession>A0A512NIQ5</accession>
<dbReference type="NCBIfam" id="TIGR03822">
    <property type="entry name" value="AblA_like_2"/>
    <property type="match status" value="1"/>
</dbReference>
<dbReference type="AlphaFoldDB" id="A0A512NIQ5"/>
<keyword evidence="9 11" id="KW-0411">Iron-sulfur</keyword>
<feature type="modified residue" description="N6-(pyridoxal phosphate)lysine" evidence="12">
    <location>
        <position position="312"/>
    </location>
</feature>
<organism evidence="14 15">
    <name type="scientific">Reyranella soli</name>
    <dbReference type="NCBI Taxonomy" id="1230389"/>
    <lineage>
        <taxon>Bacteria</taxon>
        <taxon>Pseudomonadati</taxon>
        <taxon>Pseudomonadota</taxon>
        <taxon>Alphaproteobacteria</taxon>
        <taxon>Hyphomicrobiales</taxon>
        <taxon>Reyranellaceae</taxon>
        <taxon>Reyranella</taxon>
    </lineage>
</organism>
<feature type="binding site" evidence="11">
    <location>
        <position position="99"/>
    </location>
    <ligand>
        <name>[4Fe-4S] cluster</name>
        <dbReference type="ChEBI" id="CHEBI:49883"/>
        <note>4Fe-4S-S-AdoMet</note>
    </ligand>
</feature>
<dbReference type="PANTHER" id="PTHR30538:SF1">
    <property type="entry name" value="L-LYSINE 2,3-AMINOMUTASE"/>
    <property type="match status" value="1"/>
</dbReference>
<dbReference type="InterPro" id="IPR025895">
    <property type="entry name" value="LAM_C_dom"/>
</dbReference>
<evidence type="ECO:0000256" key="10">
    <source>
        <dbReference type="ARBA" id="ARBA00023235"/>
    </source>
</evidence>
<feature type="binding site" evidence="11">
    <location>
        <position position="106"/>
    </location>
    <ligand>
        <name>[4Fe-4S] cluster</name>
        <dbReference type="ChEBI" id="CHEBI:49883"/>
        <note>4Fe-4S-S-AdoMet</note>
    </ligand>
</feature>
<comment type="similarity">
    <text evidence="3">Belongs to the radical SAM superfamily. KamA family.</text>
</comment>
<evidence type="ECO:0000256" key="11">
    <source>
        <dbReference type="PIRSR" id="PIRSR004911-1"/>
    </source>
</evidence>
<evidence type="ECO:0000256" key="7">
    <source>
        <dbReference type="ARBA" id="ARBA00022898"/>
    </source>
</evidence>
<keyword evidence="8" id="KW-0408">Iron</keyword>
<evidence type="ECO:0000256" key="6">
    <source>
        <dbReference type="ARBA" id="ARBA00022723"/>
    </source>
</evidence>
<dbReference type="SFLD" id="SFLDS00029">
    <property type="entry name" value="Radical_SAM"/>
    <property type="match status" value="1"/>
</dbReference>
<dbReference type="NCBIfam" id="TIGR00238">
    <property type="entry name" value="KamA family radical SAM protein"/>
    <property type="match status" value="1"/>
</dbReference>
<evidence type="ECO:0000313" key="14">
    <source>
        <dbReference type="EMBL" id="GEP58833.1"/>
    </source>
</evidence>
<dbReference type="Pfam" id="PF12544">
    <property type="entry name" value="LAM_C"/>
    <property type="match status" value="1"/>
</dbReference>
<evidence type="ECO:0000259" key="13">
    <source>
        <dbReference type="PROSITE" id="PS51918"/>
    </source>
</evidence>
<dbReference type="SFLD" id="SFLDG01070">
    <property type="entry name" value="PLP-dependent"/>
    <property type="match status" value="1"/>
</dbReference>
<dbReference type="EMBL" id="BKAJ01000111">
    <property type="protein sequence ID" value="GEP58833.1"/>
    <property type="molecule type" value="Genomic_DNA"/>
</dbReference>
<evidence type="ECO:0000256" key="4">
    <source>
        <dbReference type="ARBA" id="ARBA00022485"/>
    </source>
</evidence>
<evidence type="ECO:0000256" key="3">
    <source>
        <dbReference type="ARBA" id="ARBA00008703"/>
    </source>
</evidence>
<dbReference type="InterPro" id="IPR058240">
    <property type="entry name" value="rSAM_sf"/>
</dbReference>
<sequence>MQTLRTLKALHREGLLPVDPRLAEAADAMAIAITPEMLALIDRADPADPIARQFVPSAAETEIAANELLDPIGDEARSPVKGIVHRYPDRVLLKPLHVCPVYCRFCFRREKVGPGGEALSASELDAAIAYIEARPEIWEVILTGGDPLMLAPRRLAKLIAALDAIDHVGVIRIHSRVPIVDPSRVTDELLAALKPRRTALWFAVHCNHARELSVAARAALARLADAGIPLIGQTVLLAGVNDEVETLETLMRALVTARVKPYYLHHPDLVRGTGHFRVSVERGQALMRALRGRLSGLAQPTYVLDVPGGHGKVPIGPGYLGDDPDALPGALPGALLVEDAFGGRHRYPR</sequence>
<keyword evidence="7 12" id="KW-0663">Pyridoxal phosphate</keyword>
<dbReference type="Pfam" id="PF04055">
    <property type="entry name" value="Radical_SAM"/>
    <property type="match status" value="1"/>
</dbReference>
<keyword evidence="4 11" id="KW-0004">4Fe-4S</keyword>
<dbReference type="InterPro" id="IPR003739">
    <property type="entry name" value="Lys_aminomutase/Glu_NH3_mut"/>
</dbReference>
<dbReference type="PANTHER" id="PTHR30538">
    <property type="entry name" value="LYSINE 2,3-AMINOMUTASE-RELATED"/>
    <property type="match status" value="1"/>
</dbReference>
<dbReference type="CDD" id="cd01335">
    <property type="entry name" value="Radical_SAM"/>
    <property type="match status" value="1"/>
</dbReference>
<proteinExistence type="inferred from homology"/>
<dbReference type="Proteomes" id="UP000321058">
    <property type="component" value="Unassembled WGS sequence"/>
</dbReference>
<dbReference type="GO" id="GO:0046872">
    <property type="term" value="F:metal ion binding"/>
    <property type="evidence" value="ECO:0007669"/>
    <property type="project" value="UniProtKB-KW"/>
</dbReference>
<comment type="cofactor">
    <cofactor evidence="1 12">
        <name>pyridoxal 5'-phosphate</name>
        <dbReference type="ChEBI" id="CHEBI:597326"/>
    </cofactor>
</comment>
<evidence type="ECO:0000256" key="1">
    <source>
        <dbReference type="ARBA" id="ARBA00001933"/>
    </source>
</evidence>